<keyword evidence="2" id="KW-1133">Transmembrane helix</keyword>
<evidence type="ECO:0000256" key="1">
    <source>
        <dbReference type="SAM" id="MobiDB-lite"/>
    </source>
</evidence>
<dbReference type="AlphaFoldDB" id="A0A6C0EY19"/>
<name>A0A6C0EY19_9ZZZZ</name>
<reference evidence="3" key="1">
    <citation type="journal article" date="2020" name="Nature">
        <title>Giant virus diversity and host interactions through global metagenomics.</title>
        <authorList>
            <person name="Schulz F."/>
            <person name="Roux S."/>
            <person name="Paez-Espino D."/>
            <person name="Jungbluth S."/>
            <person name="Walsh D.A."/>
            <person name="Denef V.J."/>
            <person name="McMahon K.D."/>
            <person name="Konstantinidis K.T."/>
            <person name="Eloe-Fadrosh E.A."/>
            <person name="Kyrpides N.C."/>
            <person name="Woyke T."/>
        </authorList>
    </citation>
    <scope>NUCLEOTIDE SEQUENCE</scope>
    <source>
        <strain evidence="3">GVMAG-M-3300009161-36</strain>
    </source>
</reference>
<evidence type="ECO:0000256" key="2">
    <source>
        <dbReference type="SAM" id="Phobius"/>
    </source>
</evidence>
<keyword evidence="2" id="KW-0472">Membrane</keyword>
<organism evidence="3">
    <name type="scientific">viral metagenome</name>
    <dbReference type="NCBI Taxonomy" id="1070528"/>
    <lineage>
        <taxon>unclassified sequences</taxon>
        <taxon>metagenomes</taxon>
        <taxon>organismal metagenomes</taxon>
    </lineage>
</organism>
<feature type="transmembrane region" description="Helical" evidence="2">
    <location>
        <begin position="21"/>
        <end position="40"/>
    </location>
</feature>
<protein>
    <submittedName>
        <fullName evidence="3">Uncharacterized protein</fullName>
    </submittedName>
</protein>
<accession>A0A6C0EY19</accession>
<feature type="compositionally biased region" description="Low complexity" evidence="1">
    <location>
        <begin position="160"/>
        <end position="171"/>
    </location>
</feature>
<sequence length="312" mass="33397">MKSKKSSQKFTESSSNLFSNKYVLYLSFFFAIVTVANYLLRNNLEAVGIFIIIGFLTTYFSKNMIIVLLTTTVITNFIVMFKNRGYSMMRGFQYREGLENENAPKSESLQVLKATADAAEVAMNKETNPDKKSALKKVYDESKQKYDAAVKEEESKSKAKAASSTAASGSENTVSMGTVPANEVAKPLAASGGAGAGAKKDGMTQLRPASVNAESVDPMIQAPGMAKGANAQKEQAYNMMSSLGGQGDMMSQQTEMINNLKSIEPILNTAQNFLDKFENSSISKMFSGGGFPGMSLLTGGGANKTSPAPVSA</sequence>
<feature type="region of interest" description="Disordered" evidence="1">
    <location>
        <begin position="150"/>
        <end position="175"/>
    </location>
</feature>
<dbReference type="EMBL" id="MN738968">
    <property type="protein sequence ID" value="QHT33403.1"/>
    <property type="molecule type" value="Genomic_DNA"/>
</dbReference>
<keyword evidence="2" id="KW-0812">Transmembrane</keyword>
<proteinExistence type="predicted"/>
<evidence type="ECO:0000313" key="3">
    <source>
        <dbReference type="EMBL" id="QHT33403.1"/>
    </source>
</evidence>
<feature type="transmembrane region" description="Helical" evidence="2">
    <location>
        <begin position="46"/>
        <end position="79"/>
    </location>
</feature>